<keyword evidence="2" id="KW-1185">Reference proteome</keyword>
<name>A0ACA9MSV3_9GLOM</name>
<sequence length="685" mass="78663">MEIDKHKNTIFPVRVSGNHWGMFVLKDQEKEVLDTDDKGEIVIKKKPETKVYYTSSGAGAENEIQQIKPLIEQIVGENGVKNIQIIKGPKQKNGYDCGWDTFKETDIKGDSGEAEKGAVANPGSGTEKSSSAGESSRTPTFPTKKMARTENDDRDKIIEKLTKERDEAKNELQELEKVANDYYNYAKGEVKAKENELNTANSDKDNAEENVEEKNKVIEELNNKIIELDAKIAENNLVIANSVSQEDYKKVAAERDRRPNISQAEYEKVIAERDEYSKRPTKGQLDKAAESIVKNGGYVPATDYQGWIDPNELEEKAKERGMEHNKTENQLKVANQANEKLTKAKADLERQLADKEGNQEAAAEEIKILEYLLQLAEQNRDKTQDKVKELKDQLSELKTALNERPTAEQLAILQTKYQKIVDKLQEVNEKLKEVNRNNSAASEENKELIKNLARWERLNERQNATITELKNQLKEVKKEATKSVQEINKIEAKLAAANKLSKREQKTIQELRNKYVKSEAETERECENELAKLKQQLEQEKKNRDATEKKLKDRAQDNDNLQQQVYELERKSRKSQIQTKKELTAKEKELRELERAAELLLEAFRAAEDQAREDKDTIKDLENQIAILEAFKEAHESKHNEPKKRRISDVDDPARLKRIIVEKIQKLIKQNDELENKEFQISELG</sequence>
<evidence type="ECO:0000313" key="2">
    <source>
        <dbReference type="Proteomes" id="UP000789366"/>
    </source>
</evidence>
<organism evidence="1 2">
    <name type="scientific">Cetraspora pellucida</name>
    <dbReference type="NCBI Taxonomy" id="1433469"/>
    <lineage>
        <taxon>Eukaryota</taxon>
        <taxon>Fungi</taxon>
        <taxon>Fungi incertae sedis</taxon>
        <taxon>Mucoromycota</taxon>
        <taxon>Glomeromycotina</taxon>
        <taxon>Glomeromycetes</taxon>
        <taxon>Diversisporales</taxon>
        <taxon>Gigasporaceae</taxon>
        <taxon>Cetraspora</taxon>
    </lineage>
</organism>
<protein>
    <submittedName>
        <fullName evidence="1">13859_t:CDS:1</fullName>
    </submittedName>
</protein>
<gene>
    <name evidence="1" type="ORF">SPELUC_LOCUS7361</name>
</gene>
<reference evidence="1" key="1">
    <citation type="submission" date="2021-06" db="EMBL/GenBank/DDBJ databases">
        <authorList>
            <person name="Kallberg Y."/>
            <person name="Tangrot J."/>
            <person name="Rosling A."/>
        </authorList>
    </citation>
    <scope>NUCLEOTIDE SEQUENCE</scope>
    <source>
        <strain evidence="1">28 12/20/2015</strain>
    </source>
</reference>
<comment type="caution">
    <text evidence="1">The sequence shown here is derived from an EMBL/GenBank/DDBJ whole genome shotgun (WGS) entry which is preliminary data.</text>
</comment>
<dbReference type="Proteomes" id="UP000789366">
    <property type="component" value="Unassembled WGS sequence"/>
</dbReference>
<proteinExistence type="predicted"/>
<evidence type="ECO:0000313" key="1">
    <source>
        <dbReference type="EMBL" id="CAG8607223.1"/>
    </source>
</evidence>
<accession>A0ACA9MSV3</accession>
<dbReference type="EMBL" id="CAJVPW010009618">
    <property type="protein sequence ID" value="CAG8607223.1"/>
    <property type="molecule type" value="Genomic_DNA"/>
</dbReference>